<dbReference type="PANTHER" id="PTHR12907:SF26">
    <property type="entry name" value="HIF PROLYL HYDROXYLASE, ISOFORM C"/>
    <property type="match status" value="1"/>
</dbReference>
<dbReference type="RefSeq" id="WP_131184566.1">
    <property type="nucleotide sequence ID" value="NZ_QJUO01000015.1"/>
</dbReference>
<evidence type="ECO:0000256" key="5">
    <source>
        <dbReference type="ARBA" id="ARBA00023002"/>
    </source>
</evidence>
<dbReference type="GO" id="GO:0031418">
    <property type="term" value="F:L-ascorbic acid binding"/>
    <property type="evidence" value="ECO:0007669"/>
    <property type="project" value="UniProtKB-KW"/>
</dbReference>
<dbReference type="InterPro" id="IPR051559">
    <property type="entry name" value="HIF_prolyl_hydroxylases"/>
</dbReference>
<dbReference type="GO" id="GO:0031543">
    <property type="term" value="F:peptidyl-proline dioxygenase activity"/>
    <property type="evidence" value="ECO:0007669"/>
    <property type="project" value="TreeGrafter"/>
</dbReference>
<dbReference type="InterPro" id="IPR005123">
    <property type="entry name" value="Oxoglu/Fe-dep_dioxygenase_dom"/>
</dbReference>
<evidence type="ECO:0000256" key="2">
    <source>
        <dbReference type="ARBA" id="ARBA00022723"/>
    </source>
</evidence>
<dbReference type="GO" id="GO:0008198">
    <property type="term" value="F:ferrous iron binding"/>
    <property type="evidence" value="ECO:0007669"/>
    <property type="project" value="TreeGrafter"/>
</dbReference>
<gene>
    <name evidence="8" type="ORF">DNJ96_10630</name>
</gene>
<evidence type="ECO:0000256" key="3">
    <source>
        <dbReference type="ARBA" id="ARBA00022896"/>
    </source>
</evidence>
<dbReference type="InterPro" id="IPR044862">
    <property type="entry name" value="Pro_4_hyd_alph_FE2OG_OXY"/>
</dbReference>
<sequence length="199" mass="22392">MSFTPIIDELANRGFALHKDFLSEDMTHDLVLECRRREREGSLTPAGIGRGGAVAVKEGIRGDRIDWLEPGQSAASDRYLAIMDELRLALNQVFFLGLEEFECHFALYPPGAFYKTHLDRFRDDDSRTVTALLYLNHDWQPGHGGEMRMYLAQGALDVAPVAGSLVVFMSADIPHEVLPTATERLALTGWFRRRAVQPF</sequence>
<dbReference type="OrthoDB" id="9783171at2"/>
<dbReference type="PROSITE" id="PS51471">
    <property type="entry name" value="FE2OG_OXY"/>
    <property type="match status" value="1"/>
</dbReference>
<keyword evidence="6" id="KW-0408">Iron</keyword>
<dbReference type="EMBL" id="QJUP01000012">
    <property type="protein sequence ID" value="TBU96589.1"/>
    <property type="molecule type" value="Genomic_DNA"/>
</dbReference>
<dbReference type="SMART" id="SM00702">
    <property type="entry name" value="P4Hc"/>
    <property type="match status" value="1"/>
</dbReference>
<evidence type="ECO:0000256" key="4">
    <source>
        <dbReference type="ARBA" id="ARBA00022964"/>
    </source>
</evidence>
<keyword evidence="4" id="KW-0223">Dioxygenase</keyword>
<dbReference type="PANTHER" id="PTHR12907">
    <property type="entry name" value="EGL NINE HOMOLOG-RELATED"/>
    <property type="match status" value="1"/>
</dbReference>
<comment type="caution">
    <text evidence="8">The sequence shown here is derived from an EMBL/GenBank/DDBJ whole genome shotgun (WGS) entry which is preliminary data.</text>
</comment>
<evidence type="ECO:0000259" key="7">
    <source>
        <dbReference type="PROSITE" id="PS51471"/>
    </source>
</evidence>
<reference evidence="8 9" key="1">
    <citation type="submission" date="2018-06" db="EMBL/GenBank/DDBJ databases">
        <title>Three novel Pseudomonas species isolated from symptomatic oak.</title>
        <authorList>
            <person name="Bueno-Gonzalez V."/>
            <person name="Brady C."/>
        </authorList>
    </citation>
    <scope>NUCLEOTIDE SEQUENCE [LARGE SCALE GENOMIC DNA]</scope>
    <source>
        <strain evidence="8 9">P17C</strain>
    </source>
</reference>
<dbReference type="Pfam" id="PF13640">
    <property type="entry name" value="2OG-FeII_Oxy_3"/>
    <property type="match status" value="1"/>
</dbReference>
<protein>
    <submittedName>
        <fullName evidence="8">2OG-Fe(II) oxygenase</fullName>
    </submittedName>
</protein>
<organism evidence="8 9">
    <name type="scientific">Stutzerimonas kirkiae</name>
    <dbReference type="NCBI Taxonomy" id="2211392"/>
    <lineage>
        <taxon>Bacteria</taxon>
        <taxon>Pseudomonadati</taxon>
        <taxon>Pseudomonadota</taxon>
        <taxon>Gammaproteobacteria</taxon>
        <taxon>Pseudomonadales</taxon>
        <taxon>Pseudomonadaceae</taxon>
        <taxon>Stutzerimonas</taxon>
    </lineage>
</organism>
<dbReference type="Gene3D" id="2.60.120.620">
    <property type="entry name" value="q2cbj1_9rhob like domain"/>
    <property type="match status" value="1"/>
</dbReference>
<keyword evidence="2" id="KW-0479">Metal-binding</keyword>
<evidence type="ECO:0000256" key="6">
    <source>
        <dbReference type="ARBA" id="ARBA00023004"/>
    </source>
</evidence>
<feature type="domain" description="Fe2OG dioxygenase" evidence="7">
    <location>
        <begin position="99"/>
        <end position="193"/>
    </location>
</feature>
<proteinExistence type="predicted"/>
<keyword evidence="3" id="KW-0847">Vitamin C</keyword>
<dbReference type="InterPro" id="IPR006620">
    <property type="entry name" value="Pro_4_hyd_alph"/>
</dbReference>
<evidence type="ECO:0000313" key="9">
    <source>
        <dbReference type="Proteomes" id="UP000292639"/>
    </source>
</evidence>
<evidence type="ECO:0000313" key="8">
    <source>
        <dbReference type="EMBL" id="TBU96589.1"/>
    </source>
</evidence>
<evidence type="ECO:0000256" key="1">
    <source>
        <dbReference type="ARBA" id="ARBA00001961"/>
    </source>
</evidence>
<comment type="cofactor">
    <cofactor evidence="1">
        <name>L-ascorbate</name>
        <dbReference type="ChEBI" id="CHEBI:38290"/>
    </cofactor>
</comment>
<name>A0A4Q9R800_9GAMM</name>
<dbReference type="Proteomes" id="UP000292639">
    <property type="component" value="Unassembled WGS sequence"/>
</dbReference>
<dbReference type="GO" id="GO:0071456">
    <property type="term" value="P:cellular response to hypoxia"/>
    <property type="evidence" value="ECO:0007669"/>
    <property type="project" value="TreeGrafter"/>
</dbReference>
<keyword evidence="9" id="KW-1185">Reference proteome</keyword>
<keyword evidence="5" id="KW-0560">Oxidoreductase</keyword>
<accession>A0A4Q9R800</accession>
<dbReference type="AlphaFoldDB" id="A0A4Q9R800"/>